<dbReference type="InterPro" id="IPR024084">
    <property type="entry name" value="IsoPropMal-DH-like_dom"/>
</dbReference>
<dbReference type="SUPFAM" id="SSF53659">
    <property type="entry name" value="Isocitrate/Isopropylmalate dehydrogenase-like"/>
    <property type="match status" value="1"/>
</dbReference>
<dbReference type="SMART" id="SM01329">
    <property type="entry name" value="Iso_dh"/>
    <property type="match status" value="1"/>
</dbReference>
<evidence type="ECO:0000259" key="3">
    <source>
        <dbReference type="SMART" id="SM01329"/>
    </source>
</evidence>
<dbReference type="GO" id="GO:0006102">
    <property type="term" value="P:isocitrate metabolic process"/>
    <property type="evidence" value="ECO:0007669"/>
    <property type="project" value="TreeGrafter"/>
</dbReference>
<sequence>MGIRVGVIRGNGIGPEITQATLRVLEATDIEFEWVPVAIGDEGVEQYGHPLPQESVKLLKELKLAIKAPLLVDKFKGRLYCEHEDGSVGVYPSLNNAIRRELGLYVCPRPIRGFKGISGAYEDLDVHIMREITEDVYSGIEHMVGDCAAECIKLTTRKAALRVAEYSFDYARKNGRKKVTCVHKANAVSMADGLFLACFREVAARNPDIPSDDFMVDATAYYLAKCPEKFDVIVASNQYGDILSDLAAGLVGSLGLAPGANVGENGEIVVEASHGAAPDIAGREIANPIALILSGALLLRHIGRCDQAIRVERAVAEVLNERLSLTPDLGGTGTTMGVAEEIVGRM</sequence>
<dbReference type="STRING" id="460384.SAMN05216313_10186"/>
<dbReference type="GO" id="GO:0004449">
    <property type="term" value="F:isocitrate dehydrogenase (NAD+) activity"/>
    <property type="evidence" value="ECO:0007669"/>
    <property type="project" value="TreeGrafter"/>
</dbReference>
<dbReference type="GO" id="GO:0006099">
    <property type="term" value="P:tricarboxylic acid cycle"/>
    <property type="evidence" value="ECO:0007669"/>
    <property type="project" value="TreeGrafter"/>
</dbReference>
<dbReference type="GeneID" id="93277914"/>
<dbReference type="PANTHER" id="PTHR11835:SF34">
    <property type="entry name" value="ISOCITRATE DEHYDROGENASE [NAD] SUBUNIT ALPHA, MITOCHONDRIAL"/>
    <property type="match status" value="1"/>
</dbReference>
<dbReference type="Pfam" id="PF00180">
    <property type="entry name" value="Iso_dh"/>
    <property type="match status" value="1"/>
</dbReference>
<dbReference type="EMBL" id="FOIM01000001">
    <property type="protein sequence ID" value="SES94778.1"/>
    <property type="molecule type" value="Genomic_DNA"/>
</dbReference>
<protein>
    <submittedName>
        <fullName evidence="4">Isocitrate dehydrogenase (NAD+)</fullName>
    </submittedName>
</protein>
<comment type="similarity">
    <text evidence="1">Belongs to the isocitrate and isopropylmalate dehydrogenases family.</text>
</comment>
<evidence type="ECO:0000256" key="1">
    <source>
        <dbReference type="ARBA" id="ARBA00007769"/>
    </source>
</evidence>
<organism evidence="4 5">
    <name type="scientific">Enterocloster lavalensis</name>
    <dbReference type="NCBI Taxonomy" id="460384"/>
    <lineage>
        <taxon>Bacteria</taxon>
        <taxon>Bacillati</taxon>
        <taxon>Bacillota</taxon>
        <taxon>Clostridia</taxon>
        <taxon>Lachnospirales</taxon>
        <taxon>Lachnospiraceae</taxon>
        <taxon>Enterocloster</taxon>
    </lineage>
</organism>
<evidence type="ECO:0000256" key="2">
    <source>
        <dbReference type="ARBA" id="ARBA00023002"/>
    </source>
</evidence>
<name>A0A1I0AM20_9FIRM</name>
<accession>A0A1I0AM20</accession>
<feature type="domain" description="Isopropylmalate dehydrogenase-like" evidence="3">
    <location>
        <begin position="4"/>
        <end position="342"/>
    </location>
</feature>
<keyword evidence="2" id="KW-0560">Oxidoreductase</keyword>
<evidence type="ECO:0000313" key="4">
    <source>
        <dbReference type="EMBL" id="SES94778.1"/>
    </source>
</evidence>
<reference evidence="5" key="1">
    <citation type="submission" date="2016-10" db="EMBL/GenBank/DDBJ databases">
        <authorList>
            <person name="Varghese N."/>
            <person name="Submissions S."/>
        </authorList>
    </citation>
    <scope>NUCLEOTIDE SEQUENCE [LARGE SCALE GENOMIC DNA]</scope>
    <source>
        <strain evidence="5">NLAE-zl-G277</strain>
    </source>
</reference>
<proteinExistence type="inferred from homology"/>
<dbReference type="RefSeq" id="WP_092360356.1">
    <property type="nucleotide sequence ID" value="NZ_CABJCG010000007.1"/>
</dbReference>
<evidence type="ECO:0000313" key="5">
    <source>
        <dbReference type="Proteomes" id="UP000198508"/>
    </source>
</evidence>
<dbReference type="PANTHER" id="PTHR11835">
    <property type="entry name" value="DECARBOXYLATING DEHYDROGENASES-ISOCITRATE, ISOPROPYLMALATE, TARTRATE"/>
    <property type="match status" value="1"/>
</dbReference>
<dbReference type="Gene3D" id="3.40.718.10">
    <property type="entry name" value="Isopropylmalate Dehydrogenase"/>
    <property type="match status" value="1"/>
</dbReference>
<keyword evidence="5" id="KW-1185">Reference proteome</keyword>
<gene>
    <name evidence="4" type="ORF">SAMN05216313_10186</name>
</gene>
<dbReference type="Proteomes" id="UP000198508">
    <property type="component" value="Unassembled WGS sequence"/>
</dbReference>
<dbReference type="AlphaFoldDB" id="A0A1I0AM20"/>